<feature type="repeat" description="TPR" evidence="6">
    <location>
        <begin position="250"/>
        <end position="283"/>
    </location>
</feature>
<keyword evidence="3 6" id="KW-0802">TPR repeat</keyword>
<evidence type="ECO:0000256" key="4">
    <source>
        <dbReference type="ARBA" id="ARBA00022859"/>
    </source>
</evidence>
<evidence type="ECO:0000313" key="7">
    <source>
        <dbReference type="Proteomes" id="UP001190640"/>
    </source>
</evidence>
<evidence type="ECO:0000256" key="3">
    <source>
        <dbReference type="ARBA" id="ARBA00022803"/>
    </source>
</evidence>
<dbReference type="Pfam" id="PF13181">
    <property type="entry name" value="TPR_8"/>
    <property type="match status" value="1"/>
</dbReference>
<dbReference type="Pfam" id="PF13432">
    <property type="entry name" value="TPR_16"/>
    <property type="match status" value="1"/>
</dbReference>
<keyword evidence="7" id="KW-1185">Reference proteome</keyword>
<dbReference type="PROSITE" id="PS50005">
    <property type="entry name" value="TPR"/>
    <property type="match status" value="3"/>
</dbReference>
<dbReference type="PANTHER" id="PTHR10271">
    <property type="entry name" value="INTERFERON-INDUCED PROTEIN WITH TETRATRICOPEPTIDE REPEATS"/>
    <property type="match status" value="1"/>
</dbReference>
<proteinExistence type="inferred from homology"/>
<reference evidence="8" key="1">
    <citation type="submission" date="2025-08" db="UniProtKB">
        <authorList>
            <consortium name="RefSeq"/>
        </authorList>
    </citation>
    <scope>IDENTIFICATION</scope>
    <source>
        <tissue evidence="8">Blood</tissue>
    </source>
</reference>
<dbReference type="GO" id="GO:0051607">
    <property type="term" value="P:defense response to virus"/>
    <property type="evidence" value="ECO:0007669"/>
    <property type="project" value="TreeGrafter"/>
</dbReference>
<keyword evidence="4" id="KW-0391">Immunity</keyword>
<dbReference type="Gene3D" id="1.25.40.10">
    <property type="entry name" value="Tetratricopeptide repeat domain"/>
    <property type="match status" value="4"/>
</dbReference>
<dbReference type="PROSITE" id="PS50293">
    <property type="entry name" value="TPR_REGION"/>
    <property type="match status" value="1"/>
</dbReference>
<dbReference type="AlphaFoldDB" id="A0AA97L1T4"/>
<dbReference type="Pfam" id="PF00515">
    <property type="entry name" value="TPR_1"/>
    <property type="match status" value="1"/>
</dbReference>
<keyword evidence="2" id="KW-0677">Repeat</keyword>
<dbReference type="RefSeq" id="XP_054838668.1">
    <property type="nucleotide sequence ID" value="XM_054982693.1"/>
</dbReference>
<dbReference type="InterPro" id="IPR019734">
    <property type="entry name" value="TPR_rpt"/>
</dbReference>
<dbReference type="KEGG" id="emc:129331973"/>
<dbReference type="PANTHER" id="PTHR10271:SF0">
    <property type="entry name" value="INTERFERON-INDUCED PROTEIN WITH TETRATRICOPEPTIDE REPEATS 5"/>
    <property type="match status" value="1"/>
</dbReference>
<dbReference type="GO" id="GO:0045087">
    <property type="term" value="P:innate immune response"/>
    <property type="evidence" value="ECO:0007669"/>
    <property type="project" value="UniProtKB-KW"/>
</dbReference>
<dbReference type="CTD" id="24138"/>
<dbReference type="SMART" id="SM00028">
    <property type="entry name" value="TPR"/>
    <property type="match status" value="7"/>
</dbReference>
<dbReference type="FunFam" id="1.25.40.10:FF:000036">
    <property type="entry name" value="interferon-induced protein with tetratricopeptide repeats 5"/>
    <property type="match status" value="1"/>
</dbReference>
<keyword evidence="1" id="KW-0399">Innate immunity</keyword>
<evidence type="ECO:0000313" key="8">
    <source>
        <dbReference type="RefSeq" id="XP_054838668.1"/>
    </source>
</evidence>
<evidence type="ECO:0000256" key="5">
    <source>
        <dbReference type="ARBA" id="ARBA00038336"/>
    </source>
</evidence>
<dbReference type="Proteomes" id="UP001190640">
    <property type="component" value="Chromosome 6"/>
</dbReference>
<name>A0AA97L1T4_EUBMA</name>
<evidence type="ECO:0000256" key="6">
    <source>
        <dbReference type="PROSITE-ProRule" id="PRU00339"/>
    </source>
</evidence>
<dbReference type="GO" id="GO:0005829">
    <property type="term" value="C:cytosol"/>
    <property type="evidence" value="ECO:0007669"/>
    <property type="project" value="TreeGrafter"/>
</dbReference>
<dbReference type="GeneID" id="129331973"/>
<feature type="repeat" description="TPR" evidence="6">
    <location>
        <begin position="432"/>
        <end position="465"/>
    </location>
</feature>
<gene>
    <name evidence="8" type="primary">IFIT5</name>
</gene>
<protein>
    <submittedName>
        <fullName evidence="8">Interferon-induced protein with tetratricopeptide repeats 5</fullName>
    </submittedName>
</protein>
<organism evidence="7 8">
    <name type="scientific">Eublepharis macularius</name>
    <name type="common">Leopard gecko</name>
    <name type="synonym">Cyrtodactylus macularius</name>
    <dbReference type="NCBI Taxonomy" id="481883"/>
    <lineage>
        <taxon>Eukaryota</taxon>
        <taxon>Metazoa</taxon>
        <taxon>Chordata</taxon>
        <taxon>Craniata</taxon>
        <taxon>Vertebrata</taxon>
        <taxon>Euteleostomi</taxon>
        <taxon>Lepidosauria</taxon>
        <taxon>Squamata</taxon>
        <taxon>Bifurcata</taxon>
        <taxon>Gekkota</taxon>
        <taxon>Eublepharidae</taxon>
        <taxon>Eublepharinae</taxon>
        <taxon>Eublepharis</taxon>
    </lineage>
</organism>
<evidence type="ECO:0000256" key="1">
    <source>
        <dbReference type="ARBA" id="ARBA00022588"/>
    </source>
</evidence>
<evidence type="ECO:0000256" key="2">
    <source>
        <dbReference type="ARBA" id="ARBA00022737"/>
    </source>
</evidence>
<feature type="repeat" description="TPR" evidence="6">
    <location>
        <begin position="335"/>
        <end position="368"/>
    </location>
</feature>
<sequence>MSEVSKDSLQKILLQLECHFTWMLMKEDVEPKELEERIADQIEFLPSKSKIRNYNLMAYVNHLNGRKETALENLQKAEEAVQIECPGEIEKASLVTWGCYAWVYYRMGQLEKVQEYIKKVERTCKQNGSTSSYKMKLPHIYCEKGWAFLKFGASYYEKAKESFAKALEEEPQNPEFNCGYAITVYRMEDYYGKKSSAEGSSLEPLRRAVRLDPDHVFVVPLFALKLQEIGQPREGEKYIKQALEKNPDIPYVLRYAAKFYRKKGDVIKSMEFLKRALELTPNSGFLHHQMGVCYRTQFVEMKTAKCHLAKCQMEELIRSCIFHFQKAVECKTKFVYAYLDLASMYAEAKRFQEAEESFQKVFTMTKLPSEDKQQLHFCYGRYQQFHKRSDSEAMKHYLEGLKIEKESFPRKQCKVHLKKLVEKKIKRSPGDAKSFGILGFIHQLDGEKRQAVECYERALEIDPDNEEYLSALWALRLSLQS</sequence>
<accession>A0AA97L1T4</accession>
<dbReference type="SUPFAM" id="SSF48452">
    <property type="entry name" value="TPR-like"/>
    <property type="match status" value="2"/>
</dbReference>
<dbReference type="InterPro" id="IPR011990">
    <property type="entry name" value="TPR-like_helical_dom_sf"/>
</dbReference>
<comment type="similarity">
    <text evidence="5">Belongs to the IFIT family.</text>
</comment>